<accession>A0A378WQC9</accession>
<dbReference type="EMBL" id="UGRU01000001">
    <property type="protein sequence ID" value="SUA42947.1"/>
    <property type="molecule type" value="Genomic_DNA"/>
</dbReference>
<dbReference type="AlphaFoldDB" id="A0A378WQC9"/>
<evidence type="ECO:0000313" key="1">
    <source>
        <dbReference type="EMBL" id="SUA42947.1"/>
    </source>
</evidence>
<dbReference type="OrthoDB" id="1150977at2"/>
<evidence type="ECO:0000313" key="2">
    <source>
        <dbReference type="Proteomes" id="UP000255082"/>
    </source>
</evidence>
<protein>
    <submittedName>
        <fullName evidence="1">Uncharacterized protein</fullName>
    </submittedName>
</protein>
<organism evidence="1 2">
    <name type="scientific">Nocardia africana</name>
    <dbReference type="NCBI Taxonomy" id="134964"/>
    <lineage>
        <taxon>Bacteria</taxon>
        <taxon>Bacillati</taxon>
        <taxon>Actinomycetota</taxon>
        <taxon>Actinomycetes</taxon>
        <taxon>Mycobacteriales</taxon>
        <taxon>Nocardiaceae</taxon>
        <taxon>Nocardia</taxon>
    </lineage>
</organism>
<sequence>MQQLRLRPEIQCYPTWVYRNGMYDNVSPESLGISVDLAHALNEWADRWDATYDLANDPGNPQFESPSEERLFWEDGERLAERLRAALGSEWAVDFNPES</sequence>
<dbReference type="RefSeq" id="WP_062962994.1">
    <property type="nucleotide sequence ID" value="NZ_JAJFOE010000001.1"/>
</dbReference>
<reference evidence="1 2" key="1">
    <citation type="submission" date="2018-06" db="EMBL/GenBank/DDBJ databases">
        <authorList>
            <consortium name="Pathogen Informatics"/>
            <person name="Doyle S."/>
        </authorList>
    </citation>
    <scope>NUCLEOTIDE SEQUENCE [LARGE SCALE GENOMIC DNA]</scope>
    <source>
        <strain evidence="1 2">NCTC13184</strain>
    </source>
</reference>
<name>A0A378WQC9_9NOCA</name>
<proteinExistence type="predicted"/>
<gene>
    <name evidence="1" type="ORF">NCTC13184_02307</name>
</gene>
<dbReference type="Proteomes" id="UP000255082">
    <property type="component" value="Unassembled WGS sequence"/>
</dbReference>